<sequence length="59" mass="6752">KEIHLFDVYQGEKLGAGKKSMAYSLTFVNAEATLVDEEINRSMEKVEKALIEKHQVEVR</sequence>
<dbReference type="Gene3D" id="3.30.70.380">
    <property type="entry name" value="Ferrodoxin-fold anticodon-binding domain"/>
    <property type="match status" value="1"/>
</dbReference>
<dbReference type="AlphaFoldDB" id="A0A4U3LDX5"/>
<name>A0A4U3LDX5_ENTFL</name>
<dbReference type="Pfam" id="PF03147">
    <property type="entry name" value="FDX-ACB"/>
    <property type="match status" value="1"/>
</dbReference>
<dbReference type="InterPro" id="IPR036690">
    <property type="entry name" value="Fdx_antiC-bd_sf"/>
</dbReference>
<proteinExistence type="predicted"/>
<dbReference type="SUPFAM" id="SSF54991">
    <property type="entry name" value="Anticodon-binding domain of PheRS"/>
    <property type="match status" value="1"/>
</dbReference>
<dbReference type="Proteomes" id="UP000305511">
    <property type="component" value="Unassembled WGS sequence"/>
</dbReference>
<reference evidence="2 3" key="1">
    <citation type="submission" date="2019-02" db="EMBL/GenBank/DDBJ databases">
        <title>Bacteria dissemination in different level of health care in South Africa: the effectiveness of infections prevention and control.</title>
        <authorList>
            <person name="Shobo C."/>
            <person name="Amoako D.G."/>
            <person name="Allam M."/>
            <person name="Ismail A."/>
            <person name="Bester L.A."/>
            <person name="Essack S.Y."/>
        </authorList>
    </citation>
    <scope>NUCLEOTIDE SEQUENCE [LARGE SCALE GENOMIC DNA]</scope>
    <source>
        <strain evidence="2 3">2SIL2</strain>
    </source>
</reference>
<evidence type="ECO:0000313" key="2">
    <source>
        <dbReference type="EMBL" id="TKK72316.1"/>
    </source>
</evidence>
<feature type="non-terminal residue" evidence="2">
    <location>
        <position position="1"/>
    </location>
</feature>
<dbReference type="EMBL" id="SIYF01000409">
    <property type="protein sequence ID" value="TKK72316.1"/>
    <property type="molecule type" value="Genomic_DNA"/>
</dbReference>
<protein>
    <recommendedName>
        <fullName evidence="1">FDX-ACB domain-containing protein</fullName>
    </recommendedName>
</protein>
<dbReference type="InterPro" id="IPR005121">
    <property type="entry name" value="Fdx_antiC-bd"/>
</dbReference>
<dbReference type="RefSeq" id="WP_137274343.1">
    <property type="nucleotide sequence ID" value="NZ_SIYF01000409.1"/>
</dbReference>
<evidence type="ECO:0000259" key="1">
    <source>
        <dbReference type="PROSITE" id="PS51447"/>
    </source>
</evidence>
<organism evidence="2 3">
    <name type="scientific">Enterococcus faecalis</name>
    <name type="common">Streptococcus faecalis</name>
    <dbReference type="NCBI Taxonomy" id="1351"/>
    <lineage>
        <taxon>Bacteria</taxon>
        <taxon>Bacillati</taxon>
        <taxon>Bacillota</taxon>
        <taxon>Bacilli</taxon>
        <taxon>Lactobacillales</taxon>
        <taxon>Enterococcaceae</taxon>
        <taxon>Enterococcus</taxon>
    </lineage>
</organism>
<feature type="domain" description="FDX-ACB" evidence="1">
    <location>
        <begin position="1"/>
        <end position="59"/>
    </location>
</feature>
<comment type="caution">
    <text evidence="2">The sequence shown here is derived from an EMBL/GenBank/DDBJ whole genome shotgun (WGS) entry which is preliminary data.</text>
</comment>
<accession>A0A4U3LDX5</accession>
<gene>
    <name evidence="2" type="ORF">EY666_14675</name>
</gene>
<dbReference type="PROSITE" id="PS51447">
    <property type="entry name" value="FDX_ACB"/>
    <property type="match status" value="1"/>
</dbReference>
<evidence type="ECO:0000313" key="3">
    <source>
        <dbReference type="Proteomes" id="UP000305511"/>
    </source>
</evidence>
<dbReference type="SMART" id="SM00896">
    <property type="entry name" value="FDX-ACB"/>
    <property type="match status" value="1"/>
</dbReference>